<comment type="caution">
    <text evidence="1">The sequence shown here is derived from an EMBL/GenBank/DDBJ whole genome shotgun (WGS) entry which is preliminary data.</text>
</comment>
<dbReference type="OrthoDB" id="165401at2"/>
<accession>A0A031FSJ6</accession>
<dbReference type="RefSeq" id="WP_036311496.1">
    <property type="nucleotide sequence ID" value="NZ_JFYO01000005.1"/>
</dbReference>
<proteinExistence type="predicted"/>
<dbReference type="Pfam" id="PF20120">
    <property type="entry name" value="DUF6510"/>
    <property type="match status" value="1"/>
</dbReference>
<dbReference type="Proteomes" id="UP000024001">
    <property type="component" value="Unassembled WGS sequence"/>
</dbReference>
<dbReference type="EMBL" id="JFYO01000005">
    <property type="protein sequence ID" value="EZP27819.1"/>
    <property type="molecule type" value="Genomic_DNA"/>
</dbReference>
<sequence>MTHVDGNALAGTLIDVLGIDSTDATGECSGCRHRSELARAHAYVTAMGVVARCEACHGVLAVVVRTPRDVIINLSGLAFVSIARSALPRDS</sequence>
<dbReference type="eggNOG" id="ENOG5033FR6">
    <property type="taxonomic scope" value="Bacteria"/>
</dbReference>
<keyword evidence="2" id="KW-1185">Reference proteome</keyword>
<name>A0A031FSJ6_9MICO</name>
<dbReference type="InterPro" id="IPR045423">
    <property type="entry name" value="DUF6510"/>
</dbReference>
<protein>
    <submittedName>
        <fullName evidence="1">Uncharacterized protein</fullName>
    </submittedName>
</protein>
<gene>
    <name evidence="1" type="ORF">BW34_01811</name>
</gene>
<dbReference type="AlphaFoldDB" id="A0A031FSJ6"/>
<reference evidence="1 2" key="1">
    <citation type="submission" date="2014-03" db="EMBL/GenBank/DDBJ databases">
        <title>Draft Genome Sequences of 13 Willow Endophytes.</title>
        <authorList>
            <person name="Gan H.Y."/>
            <person name="Gan H.M."/>
            <person name="Savka M.A."/>
            <person name="Hudson A.O."/>
        </authorList>
    </citation>
    <scope>NUCLEOTIDE SEQUENCE [LARGE SCALE GENOMIC DNA]</scope>
    <source>
        <strain evidence="1 2">RIT293</strain>
    </source>
</reference>
<organism evidence="1 2">
    <name type="scientific">Microbacterium oleivorans</name>
    <dbReference type="NCBI Taxonomy" id="273677"/>
    <lineage>
        <taxon>Bacteria</taxon>
        <taxon>Bacillati</taxon>
        <taxon>Actinomycetota</taxon>
        <taxon>Actinomycetes</taxon>
        <taxon>Micrococcales</taxon>
        <taxon>Microbacteriaceae</taxon>
        <taxon>Microbacterium</taxon>
    </lineage>
</organism>
<evidence type="ECO:0000313" key="2">
    <source>
        <dbReference type="Proteomes" id="UP000024001"/>
    </source>
</evidence>
<evidence type="ECO:0000313" key="1">
    <source>
        <dbReference type="EMBL" id="EZP27819.1"/>
    </source>
</evidence>
<dbReference type="PATRIC" id="fig|273677.3.peg.1794"/>